<name>A0AB34T8G6_9BIFI</name>
<dbReference type="Proteomes" id="UP000037239">
    <property type="component" value="Unassembled WGS sequence"/>
</dbReference>
<accession>A0AB34T8G6</accession>
<organism evidence="1 2">
    <name type="scientific">Bifidobacterium animalis subsp. animalis MCC 0483</name>
    <dbReference type="NCBI Taxonomy" id="1365955"/>
    <lineage>
        <taxon>Bacteria</taxon>
        <taxon>Bacillati</taxon>
        <taxon>Actinomycetota</taxon>
        <taxon>Actinomycetes</taxon>
        <taxon>Bifidobacteriales</taxon>
        <taxon>Bifidobacteriaceae</taxon>
        <taxon>Bifidobacterium</taxon>
    </lineage>
</organism>
<evidence type="ECO:0000313" key="2">
    <source>
        <dbReference type="Proteomes" id="UP000037239"/>
    </source>
</evidence>
<sequence>MEAILVCESLPTLYGTELIKVSAIDKANIAIFIVYFSLKYFKVNR</sequence>
<gene>
    <name evidence="1" type="ORF">BAAM0483_06340</name>
</gene>
<dbReference type="AlphaFoldDB" id="A0AB34T8G6"/>
<dbReference type="EMBL" id="AWFK01000010">
    <property type="protein sequence ID" value="KOA48946.1"/>
    <property type="molecule type" value="Genomic_DNA"/>
</dbReference>
<comment type="caution">
    <text evidence="1">The sequence shown here is derived from an EMBL/GenBank/DDBJ whole genome shotgun (WGS) entry which is preliminary data.</text>
</comment>
<evidence type="ECO:0000313" key="1">
    <source>
        <dbReference type="EMBL" id="KOA48946.1"/>
    </source>
</evidence>
<protein>
    <submittedName>
        <fullName evidence="1">Uncharacterized protein</fullName>
    </submittedName>
</protein>
<proteinExistence type="predicted"/>
<reference evidence="1 2" key="1">
    <citation type="journal article" date="2015" name="Int J Genomics">
        <title>Comparative Genomics Revealed Genetic Diversity and Species/Strain-Level Differences in Carbohydrate Metabolism of Three Probiotic Bifidobacterial Species.</title>
        <authorList>
            <person name="Odamaki T."/>
            <person name="Horigome A."/>
            <person name="Sugahara H."/>
            <person name="Hashikura N."/>
            <person name="Minami J."/>
            <person name="Xiao J.Z."/>
            <person name="Abe F."/>
        </authorList>
    </citation>
    <scope>NUCLEOTIDE SEQUENCE [LARGE SCALE GENOMIC DNA]</scope>
    <source>
        <strain evidence="1 2">MCC 0483</strain>
    </source>
</reference>